<feature type="transmembrane region" description="Helical" evidence="6">
    <location>
        <begin position="26"/>
        <end position="58"/>
    </location>
</feature>
<keyword evidence="4 6" id="KW-1133">Transmembrane helix</keyword>
<feature type="transmembrane region" description="Helical" evidence="6">
    <location>
        <begin position="167"/>
        <end position="185"/>
    </location>
</feature>
<evidence type="ECO:0000313" key="8">
    <source>
        <dbReference type="Proteomes" id="UP000469125"/>
    </source>
</evidence>
<keyword evidence="2" id="KW-1003">Cell membrane</keyword>
<feature type="transmembrane region" description="Helical" evidence="6">
    <location>
        <begin position="94"/>
        <end position="114"/>
    </location>
</feature>
<evidence type="ECO:0000256" key="4">
    <source>
        <dbReference type="ARBA" id="ARBA00022989"/>
    </source>
</evidence>
<evidence type="ECO:0000256" key="1">
    <source>
        <dbReference type="ARBA" id="ARBA00004141"/>
    </source>
</evidence>
<gene>
    <name evidence="7" type="ORF">GMD78_09085</name>
</gene>
<evidence type="ECO:0000256" key="2">
    <source>
        <dbReference type="ARBA" id="ARBA00022475"/>
    </source>
</evidence>
<feature type="transmembrane region" description="Helical" evidence="6">
    <location>
        <begin position="70"/>
        <end position="88"/>
    </location>
</feature>
<dbReference type="Proteomes" id="UP000469125">
    <property type="component" value="Unassembled WGS sequence"/>
</dbReference>
<dbReference type="EMBL" id="WOCA01000006">
    <property type="protein sequence ID" value="MUK88542.1"/>
    <property type="molecule type" value="Genomic_DNA"/>
</dbReference>
<name>A0A6N8FFU9_9BACI</name>
<evidence type="ECO:0000313" key="7">
    <source>
        <dbReference type="EMBL" id="MUK88542.1"/>
    </source>
</evidence>
<comment type="caution">
    <text evidence="7">The sequence shown here is derived from an EMBL/GenBank/DDBJ whole genome shotgun (WGS) entry which is preliminary data.</text>
</comment>
<keyword evidence="5 6" id="KW-0472">Membrane</keyword>
<protein>
    <recommendedName>
        <fullName evidence="9">Cobalt ECF transporter T component CbiQ</fullName>
    </recommendedName>
</protein>
<dbReference type="CDD" id="cd16914">
    <property type="entry name" value="EcfT"/>
    <property type="match status" value="1"/>
</dbReference>
<evidence type="ECO:0000256" key="6">
    <source>
        <dbReference type="SAM" id="Phobius"/>
    </source>
</evidence>
<dbReference type="PANTHER" id="PTHR34857:SF2">
    <property type="entry name" value="SLL0384 PROTEIN"/>
    <property type="match status" value="1"/>
</dbReference>
<dbReference type="InterPro" id="IPR003339">
    <property type="entry name" value="ABC/ECF_trnsptr_transmembrane"/>
</dbReference>
<dbReference type="AlphaFoldDB" id="A0A6N8FFU9"/>
<evidence type="ECO:0000256" key="3">
    <source>
        <dbReference type="ARBA" id="ARBA00022692"/>
    </source>
</evidence>
<evidence type="ECO:0000256" key="5">
    <source>
        <dbReference type="ARBA" id="ARBA00023136"/>
    </source>
</evidence>
<evidence type="ECO:0008006" key="9">
    <source>
        <dbReference type="Google" id="ProtNLM"/>
    </source>
</evidence>
<keyword evidence="8" id="KW-1185">Reference proteome</keyword>
<dbReference type="PANTHER" id="PTHR34857">
    <property type="entry name" value="SLL0384 PROTEIN"/>
    <property type="match status" value="1"/>
</dbReference>
<feature type="transmembrane region" description="Helical" evidence="6">
    <location>
        <begin position="126"/>
        <end position="147"/>
    </location>
</feature>
<sequence length="243" mass="27307">MENASKEGRFSAIPNGATSWEARSKLIAAICYIFGVISLETPSMLLLTYILVVIFFLFIRISFSLLLKRYLIITPFLLLMTVPLLWQYSTDHALFALAIIIKAFTSMTVITIVLETQSLDDLMNSLVGLKMPPVLVTILILSYRYVFLFLDDIDKMLTAAKSRFFSGGLRIASLKIYGHLIASLLTKAIQRSDKMYEAMASRGFTGKLTFQNVQKIGHLDLIKTSCTIILILCFIVVEKSILN</sequence>
<keyword evidence="3 6" id="KW-0812">Transmembrane</keyword>
<reference evidence="7 8" key="1">
    <citation type="submission" date="2019-11" db="EMBL/GenBank/DDBJ databases">
        <authorList>
            <person name="Li X."/>
        </authorList>
    </citation>
    <scope>NUCLEOTIDE SEQUENCE [LARGE SCALE GENOMIC DNA]</scope>
    <source>
        <strain evidence="7 8">L9</strain>
    </source>
</reference>
<accession>A0A6N8FFU9</accession>
<dbReference type="RefSeq" id="WP_155668534.1">
    <property type="nucleotide sequence ID" value="NZ_WOCA01000006.1"/>
</dbReference>
<comment type="subcellular location">
    <subcellularLocation>
        <location evidence="1">Membrane</location>
        <topology evidence="1">Multi-pass membrane protein</topology>
    </subcellularLocation>
</comment>
<dbReference type="Pfam" id="PF02361">
    <property type="entry name" value="CbiQ"/>
    <property type="match status" value="1"/>
</dbReference>
<proteinExistence type="predicted"/>
<dbReference type="InterPro" id="IPR051611">
    <property type="entry name" value="ECF_transporter_component"/>
</dbReference>
<dbReference type="GO" id="GO:0005886">
    <property type="term" value="C:plasma membrane"/>
    <property type="evidence" value="ECO:0007669"/>
    <property type="project" value="UniProtKB-ARBA"/>
</dbReference>
<organism evidence="7 8">
    <name type="scientific">Ornithinibacillus caprae</name>
    <dbReference type="NCBI Taxonomy" id="2678566"/>
    <lineage>
        <taxon>Bacteria</taxon>
        <taxon>Bacillati</taxon>
        <taxon>Bacillota</taxon>
        <taxon>Bacilli</taxon>
        <taxon>Bacillales</taxon>
        <taxon>Bacillaceae</taxon>
        <taxon>Ornithinibacillus</taxon>
    </lineage>
</organism>